<dbReference type="Pfam" id="PF04536">
    <property type="entry name" value="TPM_phosphatase"/>
    <property type="match status" value="1"/>
</dbReference>
<keyword evidence="5" id="KW-1185">Reference proteome</keyword>
<dbReference type="STRING" id="1851544.ODI_01176"/>
<name>A0A1C3JXB7_9BURK</name>
<evidence type="ECO:0000313" key="4">
    <source>
        <dbReference type="EMBL" id="SOE49718.1"/>
    </source>
</evidence>
<reference evidence="4 5" key="2">
    <citation type="submission" date="2017-08" db="EMBL/GenBank/DDBJ databases">
        <authorList>
            <person name="de Groot N.N."/>
        </authorList>
    </citation>
    <scope>NUCLEOTIDE SEQUENCE [LARGE SCALE GENOMIC DNA]</scope>
    <source>
        <strain evidence="4">Orrdi1</strain>
    </source>
</reference>
<dbReference type="AlphaFoldDB" id="A0A1C3JXB7"/>
<evidence type="ECO:0000256" key="1">
    <source>
        <dbReference type="SAM" id="MobiDB-lite"/>
    </source>
</evidence>
<evidence type="ECO:0000313" key="3">
    <source>
        <dbReference type="EMBL" id="SBT23794.1"/>
    </source>
</evidence>
<proteinExistence type="predicted"/>
<feature type="region of interest" description="Disordered" evidence="1">
    <location>
        <begin position="155"/>
        <end position="174"/>
    </location>
</feature>
<dbReference type="PANTHER" id="PTHR30373:SF8">
    <property type="entry name" value="BLL7265 PROTEIN"/>
    <property type="match status" value="1"/>
</dbReference>
<dbReference type="InterPro" id="IPR007621">
    <property type="entry name" value="TPM_dom"/>
</dbReference>
<protein>
    <recommendedName>
        <fullName evidence="2">TPM domain-containing protein</fullName>
    </recommendedName>
</protein>
<dbReference type="EMBL" id="FLRC01000003">
    <property type="protein sequence ID" value="SBT23794.1"/>
    <property type="molecule type" value="Genomic_DNA"/>
</dbReference>
<gene>
    <name evidence="3" type="ORF">ODI_01176</name>
    <name evidence="4" type="ORF">ODI_R2268</name>
</gene>
<dbReference type="PANTHER" id="PTHR30373">
    <property type="entry name" value="UPF0603 PROTEIN YGCG"/>
    <property type="match status" value="1"/>
</dbReference>
<feature type="domain" description="TPM" evidence="2">
    <location>
        <begin position="37"/>
        <end position="150"/>
    </location>
</feature>
<dbReference type="KEGG" id="odi:ODI_R2268"/>
<accession>A0A1C3JXB7</accession>
<dbReference type="EMBL" id="LT907988">
    <property type="protein sequence ID" value="SOE49718.1"/>
    <property type="molecule type" value="Genomic_DNA"/>
</dbReference>
<dbReference type="Proteomes" id="UP000078558">
    <property type="component" value="Chromosome I"/>
</dbReference>
<evidence type="ECO:0000313" key="5">
    <source>
        <dbReference type="Proteomes" id="UP000078558"/>
    </source>
</evidence>
<reference evidence="3 5" key="1">
    <citation type="submission" date="2016-06" db="EMBL/GenBank/DDBJ databases">
        <authorList>
            <person name="Kjaerup R.B."/>
            <person name="Dalgaard T.S."/>
            <person name="Juul-Madsen H.R."/>
        </authorList>
    </citation>
    <scope>NUCLEOTIDE SEQUENCE [LARGE SCALE GENOMIC DNA]</scope>
    <source>
        <strain evidence="3">Orrdi1</strain>
    </source>
</reference>
<dbReference type="Gene3D" id="3.10.310.50">
    <property type="match status" value="1"/>
</dbReference>
<sequence>MEAVVHPVVGKVSGRIASASGWTALAGHWIRWRQLGPAALARLADAIRASEVGHTGELLVVVETALPSRHLDSHERALEVFGRWRVWDTPGRSGVLLYVALGDHRIEIIADRGVPVADAHWQTLCDTLQSALRAGRYLPGLLAAISGIEDTLRATLPDESPGTPNRLTDSPLLI</sequence>
<organism evidence="3 5">
    <name type="scientific">Orrella dioscoreae</name>
    <dbReference type="NCBI Taxonomy" id="1851544"/>
    <lineage>
        <taxon>Bacteria</taxon>
        <taxon>Pseudomonadati</taxon>
        <taxon>Pseudomonadota</taxon>
        <taxon>Betaproteobacteria</taxon>
        <taxon>Burkholderiales</taxon>
        <taxon>Alcaligenaceae</taxon>
        <taxon>Orrella</taxon>
    </lineage>
</organism>
<evidence type="ECO:0000259" key="2">
    <source>
        <dbReference type="Pfam" id="PF04536"/>
    </source>
</evidence>